<reference evidence="1" key="1">
    <citation type="journal article" date="2021" name="PeerJ">
        <title>Extensive microbial diversity within the chicken gut microbiome revealed by metagenomics and culture.</title>
        <authorList>
            <person name="Gilroy R."/>
            <person name="Ravi A."/>
            <person name="Getino M."/>
            <person name="Pursley I."/>
            <person name="Horton D.L."/>
            <person name="Alikhan N.F."/>
            <person name="Baker D."/>
            <person name="Gharbi K."/>
            <person name="Hall N."/>
            <person name="Watson M."/>
            <person name="Adriaenssens E.M."/>
            <person name="Foster-Nyarko E."/>
            <person name="Jarju S."/>
            <person name="Secka A."/>
            <person name="Antonio M."/>
            <person name="Oren A."/>
            <person name="Chaudhuri R.R."/>
            <person name="La Ragione R."/>
            <person name="Hildebrand F."/>
            <person name="Pallen M.J."/>
        </authorList>
    </citation>
    <scope>NUCLEOTIDE SEQUENCE</scope>
    <source>
        <strain evidence="1">ChiGjej5B5-7349</strain>
    </source>
</reference>
<dbReference type="Proteomes" id="UP000784435">
    <property type="component" value="Unassembled WGS sequence"/>
</dbReference>
<proteinExistence type="predicted"/>
<dbReference type="Pfam" id="PF21853">
    <property type="entry name" value="DUF6912"/>
    <property type="match status" value="1"/>
</dbReference>
<sequence>MIRAYAPLVGLTLARSWPPADPVAVFAPGPHERSLTGDDLELAEYRAMSAAAASLIDEALDAGSPRAVVAVDVPEAVFADAAPVVPGVVLAAAVLDPLRVASIHIDDPEGFAQLPRARDEAAAALTGSDLLWFSSAEVDQLIELLAQLGADDGLDG</sequence>
<dbReference type="EMBL" id="DYUK01000284">
    <property type="protein sequence ID" value="HJG81229.1"/>
    <property type="molecule type" value="Genomic_DNA"/>
</dbReference>
<comment type="caution">
    <text evidence="1">The sequence shown here is derived from an EMBL/GenBank/DDBJ whole genome shotgun (WGS) entry which is preliminary data.</text>
</comment>
<dbReference type="InterPro" id="IPR054206">
    <property type="entry name" value="DUF6912"/>
</dbReference>
<reference evidence="1" key="2">
    <citation type="submission" date="2021-09" db="EMBL/GenBank/DDBJ databases">
        <authorList>
            <person name="Gilroy R."/>
        </authorList>
    </citation>
    <scope>NUCLEOTIDE SEQUENCE</scope>
    <source>
        <strain evidence="1">ChiGjej5B5-7349</strain>
    </source>
</reference>
<evidence type="ECO:0000313" key="1">
    <source>
        <dbReference type="EMBL" id="HJG81229.1"/>
    </source>
</evidence>
<accession>A0A921MFF4</accession>
<name>A0A921MFF4_9MICO</name>
<organism evidence="1 2">
    <name type="scientific">Brevibacterium senegalense</name>
    <dbReference type="NCBI Taxonomy" id="1033736"/>
    <lineage>
        <taxon>Bacteria</taxon>
        <taxon>Bacillati</taxon>
        <taxon>Actinomycetota</taxon>
        <taxon>Actinomycetes</taxon>
        <taxon>Micrococcales</taxon>
        <taxon>Brevibacteriaceae</taxon>
        <taxon>Brevibacterium</taxon>
    </lineage>
</organism>
<dbReference type="AlphaFoldDB" id="A0A921MFF4"/>
<gene>
    <name evidence="1" type="ORF">K8V08_12535</name>
</gene>
<evidence type="ECO:0000313" key="2">
    <source>
        <dbReference type="Proteomes" id="UP000784435"/>
    </source>
</evidence>
<protein>
    <submittedName>
        <fullName evidence="1">Uncharacterized protein</fullName>
    </submittedName>
</protein>